<name>A0A7M1UP42_9CREN</name>
<dbReference type="OrthoDB" id="28434at2157"/>
<evidence type="ECO:0000313" key="2">
    <source>
        <dbReference type="EMBL" id="QOR94010.1"/>
    </source>
</evidence>
<evidence type="ECO:0000259" key="1">
    <source>
        <dbReference type="Pfam" id="PF12804"/>
    </source>
</evidence>
<feature type="domain" description="MobA-like NTP transferase" evidence="1">
    <location>
        <begin position="4"/>
        <end position="172"/>
    </location>
</feature>
<gene>
    <name evidence="2" type="ORF">IMZ38_05040</name>
</gene>
<keyword evidence="2" id="KW-0808">Transferase</keyword>
<sequence>MISCIVTAAGLSRRFEGNKLLFKYHDRPLIAQTISNITESRSVDKIVVVTGFMNKEIEEAVVKFVQDERIVFVNNPNYQEGMSSSVKKGIEFLVSHGDRIDGVMVNPGDAAWIHPFVYDLLVNAFYSYRPMIAVASYKGRRGHPILFSSSLVDDLTSIDESTKGLKKVVDKYHNNILQVETLYPGVTLDFDTYLDYIRVKNALMR</sequence>
<dbReference type="Pfam" id="PF12804">
    <property type="entry name" value="NTP_transf_3"/>
    <property type="match status" value="1"/>
</dbReference>
<dbReference type="GeneID" id="59454760"/>
<dbReference type="CDD" id="cd04182">
    <property type="entry name" value="GT_2_like_f"/>
    <property type="match status" value="1"/>
</dbReference>
<dbReference type="Proteomes" id="UP000593766">
    <property type="component" value="Chromosome"/>
</dbReference>
<dbReference type="PANTHER" id="PTHR43777:SF1">
    <property type="entry name" value="MOLYBDENUM COFACTOR CYTIDYLYLTRANSFERASE"/>
    <property type="match status" value="1"/>
</dbReference>
<protein>
    <submittedName>
        <fullName evidence="2">Nucleotidyltransferase family protein</fullName>
    </submittedName>
</protein>
<dbReference type="SUPFAM" id="SSF53448">
    <property type="entry name" value="Nucleotide-diphospho-sugar transferases"/>
    <property type="match status" value="1"/>
</dbReference>
<accession>A0A7M1UP42</accession>
<evidence type="ECO:0000313" key="3">
    <source>
        <dbReference type="Proteomes" id="UP000593766"/>
    </source>
</evidence>
<reference evidence="2 3" key="1">
    <citation type="submission" date="2020-10" db="EMBL/GenBank/DDBJ databases">
        <title>Complete genome sequence of Thermosphaera aggregans strain 3507.</title>
        <authorList>
            <person name="Zayulina K.S."/>
            <person name="Elcheninov A.G."/>
            <person name="Toshchakov S.V."/>
            <person name="Kublanov I.V."/>
            <person name="Kochetkova T.V."/>
        </authorList>
    </citation>
    <scope>NUCLEOTIDE SEQUENCE [LARGE SCALE GENOMIC DNA]</scope>
    <source>
        <strain evidence="2 3">3507</strain>
    </source>
</reference>
<dbReference type="InterPro" id="IPR025877">
    <property type="entry name" value="MobA-like_NTP_Trfase"/>
</dbReference>
<proteinExistence type="predicted"/>
<dbReference type="GO" id="GO:0016779">
    <property type="term" value="F:nucleotidyltransferase activity"/>
    <property type="evidence" value="ECO:0007669"/>
    <property type="project" value="UniProtKB-ARBA"/>
</dbReference>
<dbReference type="RefSeq" id="WP_193435815.1">
    <property type="nucleotide sequence ID" value="NZ_CP063144.1"/>
</dbReference>
<dbReference type="KEGG" id="tcs:IMZ38_05040"/>
<dbReference type="EMBL" id="CP063144">
    <property type="protein sequence ID" value="QOR94010.1"/>
    <property type="molecule type" value="Genomic_DNA"/>
</dbReference>
<dbReference type="Gene3D" id="3.90.550.10">
    <property type="entry name" value="Spore Coat Polysaccharide Biosynthesis Protein SpsA, Chain A"/>
    <property type="match status" value="1"/>
</dbReference>
<dbReference type="PANTHER" id="PTHR43777">
    <property type="entry name" value="MOLYBDENUM COFACTOR CYTIDYLYLTRANSFERASE"/>
    <property type="match status" value="1"/>
</dbReference>
<organism evidence="2 3">
    <name type="scientific">Thermosphaera chiliense</name>
    <dbReference type="NCBI Taxonomy" id="3402707"/>
    <lineage>
        <taxon>Archaea</taxon>
        <taxon>Thermoproteota</taxon>
        <taxon>Thermoprotei</taxon>
        <taxon>Desulfurococcales</taxon>
        <taxon>Desulfurococcaceae</taxon>
        <taxon>Thermosphaera</taxon>
    </lineage>
</organism>
<keyword evidence="3" id="KW-1185">Reference proteome</keyword>
<dbReference type="InterPro" id="IPR029044">
    <property type="entry name" value="Nucleotide-diphossugar_trans"/>
</dbReference>
<dbReference type="AlphaFoldDB" id="A0A7M1UP42"/>